<comment type="caution">
    <text evidence="1">The sequence shown here is derived from an EMBL/GenBank/DDBJ whole genome shotgun (WGS) entry which is preliminary data.</text>
</comment>
<dbReference type="EMBL" id="VSRR010003809">
    <property type="protein sequence ID" value="MPC37538.1"/>
    <property type="molecule type" value="Genomic_DNA"/>
</dbReference>
<protein>
    <submittedName>
        <fullName evidence="1">Uncharacterized protein</fullName>
    </submittedName>
</protein>
<organism evidence="1 2">
    <name type="scientific">Portunus trituberculatus</name>
    <name type="common">Swimming crab</name>
    <name type="synonym">Neptunus trituberculatus</name>
    <dbReference type="NCBI Taxonomy" id="210409"/>
    <lineage>
        <taxon>Eukaryota</taxon>
        <taxon>Metazoa</taxon>
        <taxon>Ecdysozoa</taxon>
        <taxon>Arthropoda</taxon>
        <taxon>Crustacea</taxon>
        <taxon>Multicrustacea</taxon>
        <taxon>Malacostraca</taxon>
        <taxon>Eumalacostraca</taxon>
        <taxon>Eucarida</taxon>
        <taxon>Decapoda</taxon>
        <taxon>Pleocyemata</taxon>
        <taxon>Brachyura</taxon>
        <taxon>Eubrachyura</taxon>
        <taxon>Portunoidea</taxon>
        <taxon>Portunidae</taxon>
        <taxon>Portuninae</taxon>
        <taxon>Portunus</taxon>
    </lineage>
</organism>
<evidence type="ECO:0000313" key="2">
    <source>
        <dbReference type="Proteomes" id="UP000324222"/>
    </source>
</evidence>
<sequence length="59" mass="6619">MAPSLAAGAGVRLYWTEWLFPVNLTPLLRPTITLASSLYAPPQDGRRRRHIPLSYLLSL</sequence>
<evidence type="ECO:0000313" key="1">
    <source>
        <dbReference type="EMBL" id="MPC37538.1"/>
    </source>
</evidence>
<reference evidence="1 2" key="1">
    <citation type="submission" date="2019-05" db="EMBL/GenBank/DDBJ databases">
        <title>Another draft genome of Portunus trituberculatus and its Hox gene families provides insights of decapod evolution.</title>
        <authorList>
            <person name="Jeong J.-H."/>
            <person name="Song I."/>
            <person name="Kim S."/>
            <person name="Choi T."/>
            <person name="Kim D."/>
            <person name="Ryu S."/>
            <person name="Kim W."/>
        </authorList>
    </citation>
    <scope>NUCLEOTIDE SEQUENCE [LARGE SCALE GENOMIC DNA]</scope>
    <source>
        <tissue evidence="1">Muscle</tissue>
    </source>
</reference>
<dbReference type="AlphaFoldDB" id="A0A5B7EWZ3"/>
<dbReference type="Proteomes" id="UP000324222">
    <property type="component" value="Unassembled WGS sequence"/>
</dbReference>
<proteinExistence type="predicted"/>
<name>A0A5B7EWZ3_PORTR</name>
<keyword evidence="2" id="KW-1185">Reference proteome</keyword>
<gene>
    <name evidence="1" type="ORF">E2C01_031022</name>
</gene>
<accession>A0A5B7EWZ3</accession>